<dbReference type="EMBL" id="CP011076">
    <property type="protein sequence ID" value="AKF96014.1"/>
    <property type="molecule type" value="Genomic_DNA"/>
</dbReference>
<accession>A0A0F7C1K9</accession>
<dbReference type="Pfam" id="PF04738">
    <property type="entry name" value="Lant_dehydr_N"/>
    <property type="match status" value="1"/>
</dbReference>
<proteinExistence type="predicted"/>
<protein>
    <recommendedName>
        <fullName evidence="1">Lantibiotic dehydratase N-terminal domain-containing protein</fullName>
    </recommendedName>
</protein>
<gene>
    <name evidence="2" type="ORF">EX87_20845</name>
</gene>
<reference evidence="2" key="1">
    <citation type="submission" date="2015-03" db="EMBL/GenBank/DDBJ databases">
        <title>MIGS Cultured Bacterial/Archaeal sample from Brevibacillus laterosporus.</title>
        <authorList>
            <person name="Zeng D."/>
            <person name="Zhu L."/>
            <person name="Dong G."/>
            <person name="Ye W."/>
            <person name="Ren D."/>
            <person name="Wu L."/>
            <person name="Xu J."/>
            <person name="Li G."/>
            <person name="Guo L."/>
        </authorList>
    </citation>
    <scope>NUCLEOTIDE SEQUENCE</scope>
    <source>
        <strain evidence="2">B9</strain>
        <plasmid evidence="2">unnamed2</plasmid>
    </source>
</reference>
<evidence type="ECO:0000259" key="1">
    <source>
        <dbReference type="Pfam" id="PF04738"/>
    </source>
</evidence>
<geneLocation type="plasmid" evidence="2">
    <name>unnamed2</name>
</geneLocation>
<sequence>MSNEQATTIAPYLMVRVAGGTTNHLQNLMLVNTISALAQAFQEEEFLRSSGEHIEQALYQLVPSLANEEQGTLRNLLQLKRSIYNKRYPKLSDLDLQAIINKLSAETAQMLREWIQSVRSRDNALLLANEIFAKEVLKISERLANMMSHPEWKKGLVLASPEYVRSYRIDRIKQWLPTNQYARSSVSYVGRIASKVSPFSTFANVGLTSFQKDTSLPPTQISGDSICHLSLAVVSELVFEMAKDEELLGLFSYEKNPSIKWDGAQITWIKMSYTMYNGFAWRNEHIVTKEIPEEQLDTIKCLTGGTYQEIEKRLPYCMNFLDLINEGLFQPVLPFSRNSLSPVMGVIERLKFIDSKKSRRLRRLLQLIDTCVNQMAKSEADKRLRLTTLISRLARRAFLQIQKKNPISLQKSNLIYEDVRYHTPIPPVGELVKQDLIRLGEQLSPYYFRTHVYDLLVDHFIERYGKKGICDDIYDFLYSFYQRKDYGRLLKEAIQKDKKTAEDALAGKRISHTRLASAPPSACAFFQIASSNGITGIQSGDYQIVLNQLNSGQGGLLSRFLPLFDEANGDFATSLKEWVQDMYPSDGEVLYFPVVSDFSNLQKQWGLLKSALRWGTESPTTEEAPDIEVKDIHLSLSENGVFMFFNKYGQPVYPHYLGAVPQHFISGPLGYFLTMFSPWLNAFHLGMGAQLYPPDDLEYYPRIQEDRIVQRRAFWRIPIHLIPLQEKGETDFSYFFRLQKWQRENSFPDEVYIAREQSELSMIAKKRKPMWLHFQSYHSIQTALQTVIDESVLSVTLTEALPSITEHWLENERGEICASEFVSLIKCDFSQI</sequence>
<dbReference type="AlphaFoldDB" id="A0A0F7C1K9"/>
<dbReference type="InterPro" id="IPR006827">
    <property type="entry name" value="Lant_deHydtase_N"/>
</dbReference>
<keyword evidence="2" id="KW-0614">Plasmid</keyword>
<organism evidence="2">
    <name type="scientific">Brevibacillus laterosporus</name>
    <name type="common">Bacillus laterosporus</name>
    <dbReference type="NCBI Taxonomy" id="1465"/>
    <lineage>
        <taxon>Bacteria</taxon>
        <taxon>Bacillati</taxon>
        <taxon>Bacillota</taxon>
        <taxon>Bacilli</taxon>
        <taxon>Bacillales</taxon>
        <taxon>Paenibacillaceae</taxon>
        <taxon>Brevibacillus</taxon>
    </lineage>
</organism>
<name>A0A0F7C1K9_BRELA</name>
<evidence type="ECO:0000313" key="2">
    <source>
        <dbReference type="EMBL" id="AKF96014.1"/>
    </source>
</evidence>
<feature type="domain" description="Lantibiotic dehydratase N-terminal" evidence="1">
    <location>
        <begin position="511"/>
        <end position="760"/>
    </location>
</feature>
<dbReference type="RefSeq" id="WP_051870674.1">
    <property type="nucleotide sequence ID" value="NZ_CP011076.1"/>
</dbReference>